<evidence type="ECO:0000259" key="1">
    <source>
        <dbReference type="Pfam" id="PF04685"/>
    </source>
</evidence>
<dbReference type="Gene3D" id="1.50.10.10">
    <property type="match status" value="1"/>
</dbReference>
<dbReference type="GO" id="GO:0005975">
    <property type="term" value="P:carbohydrate metabolic process"/>
    <property type="evidence" value="ECO:0007669"/>
    <property type="project" value="InterPro"/>
</dbReference>
<dbReference type="SUPFAM" id="SSF48208">
    <property type="entry name" value="Six-hairpin glycosidases"/>
    <property type="match status" value="1"/>
</dbReference>
<dbReference type="InterPro" id="IPR008928">
    <property type="entry name" value="6-hairpin_glycosidase_sf"/>
</dbReference>
<organism evidence="2 3">
    <name type="scientific">Candidatus Nitrosocosmicus franklandianus</name>
    <dbReference type="NCBI Taxonomy" id="1798806"/>
    <lineage>
        <taxon>Archaea</taxon>
        <taxon>Nitrososphaerota</taxon>
        <taxon>Nitrososphaeria</taxon>
        <taxon>Nitrososphaerales</taxon>
        <taxon>Nitrososphaeraceae</taxon>
        <taxon>Candidatus Nitrosocosmicus</taxon>
    </lineage>
</organism>
<dbReference type="Proteomes" id="UP000294299">
    <property type="component" value="Chromosome NFRAN"/>
</dbReference>
<proteinExistence type="predicted"/>
<dbReference type="AlphaFoldDB" id="A0A484I9Q3"/>
<dbReference type="InterPro" id="IPR012341">
    <property type="entry name" value="6hp_glycosidase-like_sf"/>
</dbReference>
<protein>
    <recommendedName>
        <fullName evidence="1">Glycosyl-hydrolase family 116 catalytic region domain-containing protein</fullName>
    </recommendedName>
</protein>
<feature type="domain" description="Glycosyl-hydrolase family 116 catalytic region" evidence="1">
    <location>
        <begin position="200"/>
        <end position="287"/>
    </location>
</feature>
<gene>
    <name evidence="2" type="ORF">NFRAN_1230</name>
</gene>
<dbReference type="GO" id="GO:0004553">
    <property type="term" value="F:hydrolase activity, hydrolyzing O-glycosyl compounds"/>
    <property type="evidence" value="ECO:0007669"/>
    <property type="project" value="InterPro"/>
</dbReference>
<reference evidence="2 3" key="1">
    <citation type="submission" date="2019-02" db="EMBL/GenBank/DDBJ databases">
        <authorList>
            <person name="Lehtovirta-Morley E L."/>
        </authorList>
    </citation>
    <scope>NUCLEOTIDE SEQUENCE [LARGE SCALE GENOMIC DNA]</scope>
    <source>
        <strain evidence="2">NFRAN1</strain>
    </source>
</reference>
<dbReference type="KEGG" id="nfn:NFRAN_1230"/>
<evidence type="ECO:0000313" key="2">
    <source>
        <dbReference type="EMBL" id="VFJ13552.1"/>
    </source>
</evidence>
<keyword evidence="3" id="KW-1185">Reference proteome</keyword>
<dbReference type="EMBL" id="LR216287">
    <property type="protein sequence ID" value="VFJ13552.1"/>
    <property type="molecule type" value="Genomic_DNA"/>
</dbReference>
<dbReference type="InterPro" id="IPR006775">
    <property type="entry name" value="GH116_catalytic"/>
</dbReference>
<evidence type="ECO:0000313" key="3">
    <source>
        <dbReference type="Proteomes" id="UP000294299"/>
    </source>
</evidence>
<name>A0A484I9Q3_9ARCH</name>
<dbReference type="Pfam" id="PF04685">
    <property type="entry name" value="DUF608"/>
    <property type="match status" value="1"/>
</dbReference>
<accession>A0A484I9Q3</accession>
<sequence length="485" mass="55994">MPVVINQEDKMNFDKRYAEFMNATKSEAGKDVNPGGYYKAIWARDAAFILKDQFLSGQYESTLYQSLLIWSNQIGTEVSPLLLYCSNLKKRPLLYGRGSPELNFKSNFVDSSTINKFEGAIPTTIYFERGFCEIYGKNPDIDSTALMIHITSWILTNLIAIKERNENLSANTVTINDMPSNKEGQSIFLNVSLSGIINFFVPRMLKAVTYLQSRDIDNDGLLEQKHNEDWMDTLLRTGKVVYSQACWILALKSLSNLLKIIGNYDESKNLENMAYRTIHAVEEKMWSNKDNCYADTLDADLHLDEKMHNRLVTQDISLYLVALTESSQDIFTDNNDNIQITTNGELYYKQFNHDDSEIHQRAINTLNTLKKRTWKNNLPLVTEKEVAKTGPWRLNPHEYHNHTFWAWITGIEMIARNRFNMMDDFTYLLSKFVSEDNVIHSNMLHEWVHPLTFQGNGAYPFRTGISAIRIAVTEFLIKNMVQKCQ</sequence>